<feature type="region of interest" description="Disordered" evidence="1">
    <location>
        <begin position="94"/>
        <end position="123"/>
    </location>
</feature>
<reference evidence="2 3" key="1">
    <citation type="submission" date="2023-01" db="EMBL/GenBank/DDBJ databases">
        <title>Characterization of estradiol degrading bacteria Microbacterium sp. MZT7 and reveal degrading genes through genome analysis.</title>
        <authorList>
            <person name="Hao P."/>
            <person name="Gao Y."/>
        </authorList>
    </citation>
    <scope>NUCLEOTIDE SEQUENCE [LARGE SCALE GENOMIC DNA]</scope>
    <source>
        <strain evidence="2 3">MZT7</strain>
    </source>
</reference>
<dbReference type="Proteomes" id="UP001199642">
    <property type="component" value="Chromosome"/>
</dbReference>
<keyword evidence="3" id="KW-1185">Reference proteome</keyword>
<protein>
    <submittedName>
        <fullName evidence="2">Uncharacterized protein</fullName>
    </submittedName>
</protein>
<proteinExistence type="predicted"/>
<accession>A0ABY3RUD4</accession>
<gene>
    <name evidence="2" type="ORF">K8F61_17095</name>
</gene>
<evidence type="ECO:0000313" key="3">
    <source>
        <dbReference type="Proteomes" id="UP001199642"/>
    </source>
</evidence>
<organism evidence="2 3">
    <name type="scientific">Microbacterium resistens</name>
    <dbReference type="NCBI Taxonomy" id="156977"/>
    <lineage>
        <taxon>Bacteria</taxon>
        <taxon>Bacillati</taxon>
        <taxon>Actinomycetota</taxon>
        <taxon>Actinomycetes</taxon>
        <taxon>Micrococcales</taxon>
        <taxon>Microbacteriaceae</taxon>
        <taxon>Microbacterium</taxon>
    </lineage>
</organism>
<name>A0ABY3RUD4_9MICO</name>
<evidence type="ECO:0000256" key="1">
    <source>
        <dbReference type="SAM" id="MobiDB-lite"/>
    </source>
</evidence>
<sequence length="140" mass="16028">MAEGRRDHPGGIFGLVELIGEHYEAIEADLLDRGWRLARVGLDYSWRDLLVMVRRFQADPSTATSRAIHGERWSVTDQLLAALVDLLQVGNWQRAGKKSAPRPKPIPRPWERPKGRKLGAKPIPISQFNAWWDSKRRKRG</sequence>
<dbReference type="RefSeq" id="WP_231820031.1">
    <property type="nucleotide sequence ID" value="NZ_CP082781.1"/>
</dbReference>
<dbReference type="EMBL" id="CP082781">
    <property type="protein sequence ID" value="UGS26321.1"/>
    <property type="molecule type" value="Genomic_DNA"/>
</dbReference>
<evidence type="ECO:0000313" key="2">
    <source>
        <dbReference type="EMBL" id="UGS26321.1"/>
    </source>
</evidence>